<accession>A0A0W8FXJ7</accession>
<evidence type="ECO:0000313" key="2">
    <source>
        <dbReference type="EMBL" id="KUG25597.1"/>
    </source>
</evidence>
<dbReference type="EMBL" id="LNQE01000645">
    <property type="protein sequence ID" value="KUG25597.1"/>
    <property type="molecule type" value="Genomic_DNA"/>
</dbReference>
<dbReference type="InterPro" id="IPR041049">
    <property type="entry name" value="DUF5615"/>
</dbReference>
<name>A0A0W8FXJ7_9ZZZZ</name>
<sequence>MRFLIDANLPFKLAQTLKNKGYDVIHTDDLPNKERTTDKEIRKIAIDQNYTIISKDSDFLDSHLLQRIPTKLLFVATGNIINKDLIDLFNKNFEAINKLFDSYDLIELNNKQIIGHEK</sequence>
<evidence type="ECO:0000259" key="1">
    <source>
        <dbReference type="Pfam" id="PF18480"/>
    </source>
</evidence>
<feature type="domain" description="DUF5615" evidence="1">
    <location>
        <begin position="1"/>
        <end position="109"/>
    </location>
</feature>
<comment type="caution">
    <text evidence="2">The sequence shown here is derived from an EMBL/GenBank/DDBJ whole genome shotgun (WGS) entry which is preliminary data.</text>
</comment>
<proteinExistence type="predicted"/>
<gene>
    <name evidence="2" type="ORF">ASZ90_004579</name>
</gene>
<protein>
    <recommendedName>
        <fullName evidence="1">DUF5615 domain-containing protein</fullName>
    </recommendedName>
</protein>
<organism evidence="2">
    <name type="scientific">hydrocarbon metagenome</name>
    <dbReference type="NCBI Taxonomy" id="938273"/>
    <lineage>
        <taxon>unclassified sequences</taxon>
        <taxon>metagenomes</taxon>
        <taxon>ecological metagenomes</taxon>
    </lineage>
</organism>
<dbReference type="AlphaFoldDB" id="A0A0W8FXJ7"/>
<reference evidence="2" key="1">
    <citation type="journal article" date="2015" name="Proc. Natl. Acad. Sci. U.S.A.">
        <title>Networks of energetic and metabolic interactions define dynamics in microbial communities.</title>
        <authorList>
            <person name="Embree M."/>
            <person name="Liu J.K."/>
            <person name="Al-Bassam M.M."/>
            <person name="Zengler K."/>
        </authorList>
    </citation>
    <scope>NUCLEOTIDE SEQUENCE</scope>
</reference>
<dbReference type="Pfam" id="PF18480">
    <property type="entry name" value="DUF5615"/>
    <property type="match status" value="1"/>
</dbReference>